<sequence length="139" mass="15682">MLKQKMIFTLIYGISSDHLGGLGFIRFALDCSFLSVLAAIGYRAVNYSFYREVVSCGDTGMDVQIWEFQSEVDQHVILYHLLVFLVLAMQSGYCSSFDKMGLLVSSMESLVITWVVWGLSDLDLTVPYFLFLQPLVIGK</sequence>
<evidence type="ECO:0000313" key="3">
    <source>
        <dbReference type="Proteomes" id="UP001234989"/>
    </source>
</evidence>
<proteinExistence type="predicted"/>
<evidence type="ECO:0000256" key="1">
    <source>
        <dbReference type="SAM" id="Phobius"/>
    </source>
</evidence>
<feature type="transmembrane region" description="Helical" evidence="1">
    <location>
        <begin position="76"/>
        <end position="94"/>
    </location>
</feature>
<keyword evidence="1" id="KW-1133">Transmembrane helix</keyword>
<organism evidence="2 3">
    <name type="scientific">Solanum verrucosum</name>
    <dbReference type="NCBI Taxonomy" id="315347"/>
    <lineage>
        <taxon>Eukaryota</taxon>
        <taxon>Viridiplantae</taxon>
        <taxon>Streptophyta</taxon>
        <taxon>Embryophyta</taxon>
        <taxon>Tracheophyta</taxon>
        <taxon>Spermatophyta</taxon>
        <taxon>Magnoliopsida</taxon>
        <taxon>eudicotyledons</taxon>
        <taxon>Gunneridae</taxon>
        <taxon>Pentapetalae</taxon>
        <taxon>asterids</taxon>
        <taxon>lamiids</taxon>
        <taxon>Solanales</taxon>
        <taxon>Solanaceae</taxon>
        <taxon>Solanoideae</taxon>
        <taxon>Solaneae</taxon>
        <taxon>Solanum</taxon>
    </lineage>
</organism>
<dbReference type="EMBL" id="CP133612">
    <property type="protein sequence ID" value="WMV08538.1"/>
    <property type="molecule type" value="Genomic_DNA"/>
</dbReference>
<keyword evidence="3" id="KW-1185">Reference proteome</keyword>
<keyword evidence="1" id="KW-0472">Membrane</keyword>
<keyword evidence="1" id="KW-0812">Transmembrane</keyword>
<name>A0AAF0PPG0_SOLVR</name>
<gene>
    <name evidence="2" type="ORF">MTR67_001923</name>
</gene>
<evidence type="ECO:0000313" key="2">
    <source>
        <dbReference type="EMBL" id="WMV08538.1"/>
    </source>
</evidence>
<dbReference type="Proteomes" id="UP001234989">
    <property type="component" value="Chromosome 1"/>
</dbReference>
<reference evidence="2" key="1">
    <citation type="submission" date="2023-08" db="EMBL/GenBank/DDBJ databases">
        <title>A de novo genome assembly of Solanum verrucosum Schlechtendal, a Mexican diploid species geographically isolated from the other diploid A-genome species in potato relatives.</title>
        <authorList>
            <person name="Hosaka K."/>
        </authorList>
    </citation>
    <scope>NUCLEOTIDE SEQUENCE</scope>
    <source>
        <tissue evidence="2">Young leaves</tissue>
    </source>
</reference>
<accession>A0AAF0PPG0</accession>
<protein>
    <submittedName>
        <fullName evidence="2">Uncharacterized protein</fullName>
    </submittedName>
</protein>
<dbReference type="AlphaFoldDB" id="A0AAF0PPG0"/>